<dbReference type="GO" id="GO:0019556">
    <property type="term" value="P:L-histidine catabolic process to glutamate and formamide"/>
    <property type="evidence" value="ECO:0007669"/>
    <property type="project" value="InterPro"/>
</dbReference>
<dbReference type="InterPro" id="IPR011059">
    <property type="entry name" value="Metal-dep_hydrolase_composite"/>
</dbReference>
<name>A0A381R4F5_9ZZZZ</name>
<dbReference type="GO" id="GO:0046872">
    <property type="term" value="F:metal ion binding"/>
    <property type="evidence" value="ECO:0007669"/>
    <property type="project" value="UniProtKB-KW"/>
</dbReference>
<accession>A0A381R4F5</accession>
<dbReference type="InterPro" id="IPR005920">
    <property type="entry name" value="HutI"/>
</dbReference>
<dbReference type="InterPro" id="IPR032466">
    <property type="entry name" value="Metal_Hydrolase"/>
</dbReference>
<comment type="pathway">
    <text evidence="1">Amino-acid degradation.</text>
</comment>
<dbReference type="Gene3D" id="2.30.40.10">
    <property type="entry name" value="Urease, subunit C, domain 1"/>
    <property type="match status" value="1"/>
</dbReference>
<keyword evidence="7" id="KW-0408">Iron</keyword>
<keyword evidence="4" id="KW-0378">Hydrolase</keyword>
<dbReference type="EMBL" id="UINC01001603">
    <property type="protein sequence ID" value="SUZ84717.1"/>
    <property type="molecule type" value="Genomic_DNA"/>
</dbReference>
<evidence type="ECO:0000256" key="1">
    <source>
        <dbReference type="ARBA" id="ARBA00005023"/>
    </source>
</evidence>
<dbReference type="Gene3D" id="3.20.20.140">
    <property type="entry name" value="Metal-dependent hydrolases"/>
    <property type="match status" value="1"/>
</dbReference>
<keyword evidence="6" id="KW-0862">Zinc</keyword>
<evidence type="ECO:0000256" key="4">
    <source>
        <dbReference type="ARBA" id="ARBA00022801"/>
    </source>
</evidence>
<dbReference type="FunFam" id="3.20.20.140:FF:000007">
    <property type="entry name" value="Imidazolonepropionase"/>
    <property type="match status" value="1"/>
</dbReference>
<sequence>MSNIEILIEKETIQEIGPTVNNADEIVDCSGRLVTPGFVDPHTHPVFYKGREEEYTMRLAGASYQEIAKNGGGILSSIKDVRNASEDDLVERVKKRMTRFIKLGTTTIEAKSGYGLDTESELKSLRVLNRVNCDHPIDIIPTFLGAHAFPPEFSDDPDGYVDLLCDEMIPAVGEQGIAQYCDVFCEKGYFSVEQSRRILETGKTYGLIPRLHADEFEDSGAAELAAEVGAVSADHLMAVSNAGISALKNGAVTATLLPGTTFFLGKQSYAPAEKLREAGISIALATDFNPGSSHLQSIPLMISLACSYLKLSVEEAFRAATWQSAIILNVHDKVGSLEVGKNADLVIWDLERLIEIPYFTSDVPIYKVIKSGRCF</sequence>
<gene>
    <name evidence="9" type="ORF">METZ01_LOCUS37571</name>
</gene>
<keyword evidence="5" id="KW-0369">Histidine metabolism</keyword>
<dbReference type="EC" id="3.5.2.7" evidence="2"/>
<dbReference type="SUPFAM" id="SSF51338">
    <property type="entry name" value="Composite domain of metallo-dependent hydrolases"/>
    <property type="match status" value="1"/>
</dbReference>
<dbReference type="GO" id="GO:0005737">
    <property type="term" value="C:cytoplasm"/>
    <property type="evidence" value="ECO:0007669"/>
    <property type="project" value="InterPro"/>
</dbReference>
<dbReference type="Pfam" id="PF01979">
    <property type="entry name" value="Amidohydro_1"/>
    <property type="match status" value="1"/>
</dbReference>
<reference evidence="9" key="1">
    <citation type="submission" date="2018-05" db="EMBL/GenBank/DDBJ databases">
        <authorList>
            <person name="Lanie J.A."/>
            <person name="Ng W.-L."/>
            <person name="Kazmierczak K.M."/>
            <person name="Andrzejewski T.M."/>
            <person name="Davidsen T.M."/>
            <person name="Wayne K.J."/>
            <person name="Tettelin H."/>
            <person name="Glass J.I."/>
            <person name="Rusch D."/>
            <person name="Podicherti R."/>
            <person name="Tsui H.-C.T."/>
            <person name="Winkler M.E."/>
        </authorList>
    </citation>
    <scope>NUCLEOTIDE SEQUENCE</scope>
</reference>
<dbReference type="SUPFAM" id="SSF51556">
    <property type="entry name" value="Metallo-dependent hydrolases"/>
    <property type="match status" value="1"/>
</dbReference>
<dbReference type="AlphaFoldDB" id="A0A381R4F5"/>
<dbReference type="GO" id="GO:0050480">
    <property type="term" value="F:imidazolonepropionase activity"/>
    <property type="evidence" value="ECO:0007669"/>
    <property type="project" value="UniProtKB-EC"/>
</dbReference>
<feature type="domain" description="Amidohydrolase-related" evidence="8">
    <location>
        <begin position="264"/>
        <end position="373"/>
    </location>
</feature>
<evidence type="ECO:0000259" key="8">
    <source>
        <dbReference type="Pfam" id="PF01979"/>
    </source>
</evidence>
<evidence type="ECO:0000256" key="6">
    <source>
        <dbReference type="ARBA" id="ARBA00022833"/>
    </source>
</evidence>
<proteinExistence type="inferred from homology"/>
<dbReference type="HAMAP" id="MF_00372">
    <property type="entry name" value="HutI"/>
    <property type="match status" value="1"/>
</dbReference>
<evidence type="ECO:0000256" key="2">
    <source>
        <dbReference type="ARBA" id="ARBA00012864"/>
    </source>
</evidence>
<organism evidence="9">
    <name type="scientific">marine metagenome</name>
    <dbReference type="NCBI Taxonomy" id="408172"/>
    <lineage>
        <taxon>unclassified sequences</taxon>
        <taxon>metagenomes</taxon>
        <taxon>ecological metagenomes</taxon>
    </lineage>
</organism>
<dbReference type="PANTHER" id="PTHR42752">
    <property type="entry name" value="IMIDAZOLONEPROPIONASE"/>
    <property type="match status" value="1"/>
</dbReference>
<evidence type="ECO:0000256" key="5">
    <source>
        <dbReference type="ARBA" id="ARBA00022808"/>
    </source>
</evidence>
<evidence type="ECO:0000256" key="3">
    <source>
        <dbReference type="ARBA" id="ARBA00022723"/>
    </source>
</evidence>
<evidence type="ECO:0000313" key="9">
    <source>
        <dbReference type="EMBL" id="SUZ84717.1"/>
    </source>
</evidence>
<evidence type="ECO:0000256" key="7">
    <source>
        <dbReference type="ARBA" id="ARBA00023004"/>
    </source>
</evidence>
<dbReference type="InterPro" id="IPR006680">
    <property type="entry name" value="Amidohydro-rel"/>
</dbReference>
<dbReference type="CDD" id="cd01296">
    <property type="entry name" value="Imidazolone-5PH"/>
    <property type="match status" value="1"/>
</dbReference>
<dbReference type="PANTHER" id="PTHR42752:SF1">
    <property type="entry name" value="IMIDAZOLONEPROPIONASE-RELATED"/>
    <property type="match status" value="1"/>
</dbReference>
<protein>
    <recommendedName>
        <fullName evidence="2">imidazolonepropionase</fullName>
        <ecNumber evidence="2">3.5.2.7</ecNumber>
    </recommendedName>
</protein>
<dbReference type="NCBIfam" id="TIGR01224">
    <property type="entry name" value="hutI"/>
    <property type="match status" value="1"/>
</dbReference>
<keyword evidence="3" id="KW-0479">Metal-binding</keyword>